<protein>
    <submittedName>
        <fullName evidence="1">Uncharacterized protein</fullName>
    </submittedName>
</protein>
<accession>A0A4V6QGB6</accession>
<organism evidence="1 3">
    <name type="scientific">Cryobacterium flavum</name>
    <dbReference type="NCBI Taxonomy" id="1424659"/>
    <lineage>
        <taxon>Bacteria</taxon>
        <taxon>Bacillati</taxon>
        <taxon>Actinomycetota</taxon>
        <taxon>Actinomycetes</taxon>
        <taxon>Micrococcales</taxon>
        <taxon>Microbacteriaceae</taxon>
        <taxon>Cryobacterium</taxon>
    </lineage>
</organism>
<keyword evidence="4" id="KW-1185">Reference proteome</keyword>
<sequence length="114" mass="12530">MRFTSPFKGIIIAIRKAKPTAEFIVKQAKAESLDRRTTVELVVIVQVLNSARNPMRRLILKLAADTIQERFPELGADMARWKKGGPLGSYATALVAALHEFQVTTPGGRDGLTP</sequence>
<evidence type="ECO:0000313" key="2">
    <source>
        <dbReference type="EMBL" id="TFB76101.1"/>
    </source>
</evidence>
<dbReference type="RefSeq" id="WP_092341341.1">
    <property type="nucleotide sequence ID" value="NZ_FNIB01000009.1"/>
</dbReference>
<evidence type="ECO:0000313" key="1">
    <source>
        <dbReference type="EMBL" id="SDO00479.1"/>
    </source>
</evidence>
<dbReference type="STRING" id="1424659.SAMN05216368_10921"/>
<dbReference type="EMBL" id="FNIB01000009">
    <property type="protein sequence ID" value="SDO00479.1"/>
    <property type="molecule type" value="Genomic_DNA"/>
</dbReference>
<proteinExistence type="predicted"/>
<evidence type="ECO:0000313" key="3">
    <source>
        <dbReference type="Proteomes" id="UP000199639"/>
    </source>
</evidence>
<evidence type="ECO:0000313" key="4">
    <source>
        <dbReference type="Proteomes" id="UP000298252"/>
    </source>
</evidence>
<reference evidence="1 3" key="1">
    <citation type="submission" date="2016-10" db="EMBL/GenBank/DDBJ databases">
        <authorList>
            <person name="Varghese N."/>
            <person name="Submissions S."/>
        </authorList>
    </citation>
    <scope>NUCLEOTIDE SEQUENCE [LARGE SCALE GENOMIC DNA]</scope>
    <source>
        <strain evidence="1 3">CGMCC 1.11215</strain>
    </source>
</reference>
<dbReference type="AlphaFoldDB" id="A0A4V6QGB6"/>
<reference evidence="2 4" key="2">
    <citation type="submission" date="2019-03" db="EMBL/GenBank/DDBJ databases">
        <title>Genomics of glacier-inhabiting Cryobacterium strains.</title>
        <authorList>
            <person name="Liu Q."/>
            <person name="Xin Y.-H."/>
        </authorList>
    </citation>
    <scope>NUCLEOTIDE SEQUENCE [LARGE SCALE GENOMIC DNA]</scope>
    <source>
        <strain evidence="2 4">Hh8</strain>
    </source>
</reference>
<gene>
    <name evidence="2" type="ORF">E3O21_11645</name>
    <name evidence="1" type="ORF">SAMN05216368_10921</name>
</gene>
<name>A0A4V6QGB6_9MICO</name>
<dbReference type="Proteomes" id="UP000298252">
    <property type="component" value="Unassembled WGS sequence"/>
</dbReference>
<dbReference type="EMBL" id="SOFD01000028">
    <property type="protein sequence ID" value="TFB76101.1"/>
    <property type="molecule type" value="Genomic_DNA"/>
</dbReference>
<dbReference type="Proteomes" id="UP000199639">
    <property type="component" value="Unassembled WGS sequence"/>
</dbReference>